<gene>
    <name evidence="2" type="ORF">EZS28_032896</name>
</gene>
<evidence type="ECO:0000313" key="2">
    <source>
        <dbReference type="EMBL" id="KAA6371576.1"/>
    </source>
</evidence>
<reference evidence="2 3" key="1">
    <citation type="submission" date="2019-03" db="EMBL/GenBank/DDBJ databases">
        <title>Single cell metagenomics reveals metabolic interactions within the superorganism composed of flagellate Streblomastix strix and complex community of Bacteroidetes bacteria on its surface.</title>
        <authorList>
            <person name="Treitli S.C."/>
            <person name="Kolisko M."/>
            <person name="Husnik F."/>
            <person name="Keeling P."/>
            <person name="Hampl V."/>
        </authorList>
    </citation>
    <scope>NUCLEOTIDE SEQUENCE [LARGE SCALE GENOMIC DNA]</scope>
    <source>
        <strain evidence="2">ST1C</strain>
    </source>
</reference>
<feature type="compositionally biased region" description="Basic residues" evidence="1">
    <location>
        <begin position="156"/>
        <end position="172"/>
    </location>
</feature>
<sequence length="329" mass="37021">KARRWWRRHMGNPIPLYAKSTPQKISIGENLQDKKTDSSGTGPQKQDEENSITTNFVPQNSQYLTKQGQGTQGISDSQTNNLQTLGKIISNMTVSPAGKSAPQQKFKEFEVKMNEIEDMIPKAEEPDLSDLESTSYDQSDYDEELNIGNEEERNKISKSNKKKKRGYKKKKKQIQYNYEFNPNINSRRTPRIQPEDFICYSCLIKPPDGELSGANIRSLSIQQHRPIPKPISPYVNKQSIVQTELFPAFSPFAATYELPPPHKLLNIPRQDSASINKQGTVSSQQFSLVADNGSLFAMISSSIQDKITTSVSYANSNSIIQLSHFANGN</sequence>
<feature type="compositionally biased region" description="Basic residues" evidence="1">
    <location>
        <begin position="1"/>
        <end position="10"/>
    </location>
</feature>
<protein>
    <submittedName>
        <fullName evidence="2">Uncharacterized protein</fullName>
    </submittedName>
</protein>
<feature type="region of interest" description="Disordered" evidence="1">
    <location>
        <begin position="120"/>
        <end position="172"/>
    </location>
</feature>
<dbReference type="AlphaFoldDB" id="A0A5J4ULQ4"/>
<dbReference type="EMBL" id="SNRW01014341">
    <property type="protein sequence ID" value="KAA6371576.1"/>
    <property type="molecule type" value="Genomic_DNA"/>
</dbReference>
<feature type="region of interest" description="Disordered" evidence="1">
    <location>
        <begin position="1"/>
        <end position="57"/>
    </location>
</feature>
<evidence type="ECO:0000313" key="3">
    <source>
        <dbReference type="Proteomes" id="UP000324800"/>
    </source>
</evidence>
<comment type="caution">
    <text evidence="2">The sequence shown here is derived from an EMBL/GenBank/DDBJ whole genome shotgun (WGS) entry which is preliminary data.</text>
</comment>
<evidence type="ECO:0000256" key="1">
    <source>
        <dbReference type="SAM" id="MobiDB-lite"/>
    </source>
</evidence>
<accession>A0A5J4ULQ4</accession>
<name>A0A5J4ULQ4_9EUKA</name>
<organism evidence="2 3">
    <name type="scientific">Streblomastix strix</name>
    <dbReference type="NCBI Taxonomy" id="222440"/>
    <lineage>
        <taxon>Eukaryota</taxon>
        <taxon>Metamonada</taxon>
        <taxon>Preaxostyla</taxon>
        <taxon>Oxymonadida</taxon>
        <taxon>Streblomastigidae</taxon>
        <taxon>Streblomastix</taxon>
    </lineage>
</organism>
<dbReference type="Proteomes" id="UP000324800">
    <property type="component" value="Unassembled WGS sequence"/>
</dbReference>
<feature type="non-terminal residue" evidence="2">
    <location>
        <position position="1"/>
    </location>
</feature>
<proteinExistence type="predicted"/>